<dbReference type="Proteomes" id="UP001346869">
    <property type="component" value="Unassembled WGS sequence"/>
</dbReference>
<keyword evidence="5" id="KW-1133">Transmembrane helix</keyword>
<keyword evidence="6" id="KW-0297">G-protein coupled receptor</keyword>
<dbReference type="FunFam" id="3.40.50.2300:FF:000016">
    <property type="entry name" value="Taste 1 receptor member 2"/>
    <property type="match status" value="1"/>
</dbReference>
<comment type="caution">
    <text evidence="12">The sequence shown here is derived from an EMBL/GenBank/DDBJ whole genome shotgun (WGS) entry which is preliminary data.</text>
</comment>
<dbReference type="GO" id="GO:0005886">
    <property type="term" value="C:plasma membrane"/>
    <property type="evidence" value="ECO:0007669"/>
    <property type="project" value="UniProtKB-SubCell"/>
</dbReference>
<keyword evidence="13" id="KW-1185">Reference proteome</keyword>
<keyword evidence="7" id="KW-0472">Membrane</keyword>
<comment type="subcellular location">
    <subcellularLocation>
        <location evidence="1">Cell membrane</location>
        <topology evidence="1">Multi-pass membrane protein</topology>
    </subcellularLocation>
</comment>
<evidence type="ECO:0000256" key="10">
    <source>
        <dbReference type="ARBA" id="ARBA00023224"/>
    </source>
</evidence>
<evidence type="ECO:0000256" key="3">
    <source>
        <dbReference type="ARBA" id="ARBA00022692"/>
    </source>
</evidence>
<evidence type="ECO:0000313" key="13">
    <source>
        <dbReference type="Proteomes" id="UP001346869"/>
    </source>
</evidence>
<keyword evidence="8" id="KW-0675">Receptor</keyword>
<evidence type="ECO:0000256" key="1">
    <source>
        <dbReference type="ARBA" id="ARBA00004651"/>
    </source>
</evidence>
<reference evidence="12 13" key="2">
    <citation type="journal article" date="2023" name="Mol. Biol. Evol.">
        <title>Genomics of Secondarily Temperate Adaptation in the Only Non-Antarctic Icefish.</title>
        <authorList>
            <person name="Rivera-Colon A.G."/>
            <person name="Rayamajhi N."/>
            <person name="Minhas B.F."/>
            <person name="Madrigal G."/>
            <person name="Bilyk K.T."/>
            <person name="Yoon V."/>
            <person name="Hune M."/>
            <person name="Gregory S."/>
            <person name="Cheng C.H.C."/>
            <person name="Catchen J.M."/>
        </authorList>
    </citation>
    <scope>NUCLEOTIDE SEQUENCE [LARGE SCALE GENOMIC DNA]</scope>
    <source>
        <strain evidence="12">JMC-PN-2008</strain>
    </source>
</reference>
<accession>A0AAN7XAM0</accession>
<dbReference type="AlphaFoldDB" id="A0AAN7XAM0"/>
<dbReference type="Pfam" id="PF01094">
    <property type="entry name" value="ANF_receptor"/>
    <property type="match status" value="1"/>
</dbReference>
<keyword evidence="3" id="KW-0812">Transmembrane</keyword>
<evidence type="ECO:0000256" key="2">
    <source>
        <dbReference type="ARBA" id="ARBA00022475"/>
    </source>
</evidence>
<evidence type="ECO:0000256" key="4">
    <source>
        <dbReference type="ARBA" id="ARBA00022729"/>
    </source>
</evidence>
<evidence type="ECO:0000256" key="5">
    <source>
        <dbReference type="ARBA" id="ARBA00022989"/>
    </source>
</evidence>
<keyword evidence="9" id="KW-0325">Glycoprotein</keyword>
<dbReference type="GO" id="GO:0004930">
    <property type="term" value="F:G protein-coupled receptor activity"/>
    <property type="evidence" value="ECO:0007669"/>
    <property type="project" value="UniProtKB-KW"/>
</dbReference>
<keyword evidence="4" id="KW-0732">Signal</keyword>
<evidence type="ECO:0000256" key="8">
    <source>
        <dbReference type="ARBA" id="ARBA00023170"/>
    </source>
</evidence>
<feature type="domain" description="Receptor ligand binding region" evidence="11">
    <location>
        <begin position="5"/>
        <end position="179"/>
    </location>
</feature>
<organism evidence="12 13">
    <name type="scientific">Eleginops maclovinus</name>
    <name type="common">Patagonian blennie</name>
    <name type="synonym">Eleginus maclovinus</name>
    <dbReference type="NCBI Taxonomy" id="56733"/>
    <lineage>
        <taxon>Eukaryota</taxon>
        <taxon>Metazoa</taxon>
        <taxon>Chordata</taxon>
        <taxon>Craniata</taxon>
        <taxon>Vertebrata</taxon>
        <taxon>Euteleostomi</taxon>
        <taxon>Actinopterygii</taxon>
        <taxon>Neopterygii</taxon>
        <taxon>Teleostei</taxon>
        <taxon>Neoteleostei</taxon>
        <taxon>Acanthomorphata</taxon>
        <taxon>Eupercaria</taxon>
        <taxon>Perciformes</taxon>
        <taxon>Notothenioidei</taxon>
        <taxon>Eleginopidae</taxon>
        <taxon>Eleginops</taxon>
    </lineage>
</organism>
<evidence type="ECO:0000256" key="9">
    <source>
        <dbReference type="ARBA" id="ARBA00023180"/>
    </source>
</evidence>
<dbReference type="InterPro" id="IPR028082">
    <property type="entry name" value="Peripla_BP_I"/>
</dbReference>
<dbReference type="InterPro" id="IPR001828">
    <property type="entry name" value="ANF_lig-bd_rcpt"/>
</dbReference>
<evidence type="ECO:0000256" key="7">
    <source>
        <dbReference type="ARBA" id="ARBA00023136"/>
    </source>
</evidence>
<gene>
    <name evidence="12" type="ORF">PBY51_010360</name>
</gene>
<evidence type="ECO:0000256" key="6">
    <source>
        <dbReference type="ARBA" id="ARBA00023040"/>
    </source>
</evidence>
<name>A0AAN7XAM0_ELEMC</name>
<dbReference type="PANTHER" id="PTHR24061:SF506">
    <property type="entry name" value="G-PROTEIN COUPLED RECEPTOR FAMILY C GROUP 6 MEMBER A-LIKE PRECURSOR"/>
    <property type="match status" value="1"/>
</dbReference>
<dbReference type="InterPro" id="IPR000068">
    <property type="entry name" value="GPCR_3_Ca_sens_rcpt-rel"/>
</dbReference>
<evidence type="ECO:0000313" key="12">
    <source>
        <dbReference type="EMBL" id="KAK5857094.1"/>
    </source>
</evidence>
<proteinExistence type="predicted"/>
<protein>
    <recommendedName>
        <fullName evidence="11">Receptor ligand binding region domain-containing protein</fullName>
    </recommendedName>
</protein>
<dbReference type="EMBL" id="JAUZQC010000016">
    <property type="protein sequence ID" value="KAK5857094.1"/>
    <property type="molecule type" value="Genomic_DNA"/>
</dbReference>
<keyword evidence="2" id="KW-1003">Cell membrane</keyword>
<dbReference type="PANTHER" id="PTHR24061">
    <property type="entry name" value="CALCIUM-SENSING RECEPTOR-RELATED"/>
    <property type="match status" value="1"/>
</dbReference>
<keyword evidence="10" id="KW-0807">Transducer</keyword>
<evidence type="ECO:0000259" key="11">
    <source>
        <dbReference type="Pfam" id="PF01094"/>
    </source>
</evidence>
<dbReference type="Gene3D" id="3.40.50.2300">
    <property type="match status" value="2"/>
</dbReference>
<reference evidence="12 13" key="1">
    <citation type="journal article" date="2023" name="Genes (Basel)">
        <title>Chromosome-Level Genome Assembly and Circadian Gene Repertoire of the Patagonia Blennie Eleginops maclovinus-The Closest Ancestral Proxy of Antarctic Cryonotothenioids.</title>
        <authorList>
            <person name="Cheng C.C."/>
            <person name="Rivera-Colon A.G."/>
            <person name="Minhas B.F."/>
            <person name="Wilson L."/>
            <person name="Rayamajhi N."/>
            <person name="Vargas-Chacoff L."/>
            <person name="Catchen J.M."/>
        </authorList>
    </citation>
    <scope>NUCLEOTIDE SEQUENCE [LARGE SCALE GENOMIC DNA]</scope>
    <source>
        <strain evidence="12">JMC-PN-2008</strain>
    </source>
</reference>
<dbReference type="SUPFAM" id="SSF53822">
    <property type="entry name" value="Periplasmic binding protein-like I"/>
    <property type="match status" value="1"/>
</dbReference>
<sequence length="186" mass="20935">MFNEMKDICIEFSEILPGDFSQKDSSANKILDELVGKINNSTAEVIILFTKESNVYTIFQAAIKHSLNRVWIASDAWSTSGNLSPLSGIEKAGKVFGFISERNEVPGFEDYVNSAMLKETTNDILENFRTLYPNCEPINLANMIDQDASYNIYLAVEVIVEGLRHLLKCDNHQCERSPNFTALEVQ</sequence>